<evidence type="ECO:0000256" key="9">
    <source>
        <dbReference type="ARBA" id="ARBA00022989"/>
    </source>
</evidence>
<organism evidence="19 20">
    <name type="scientific">Oceanispirochaeta crateris</name>
    <dbReference type="NCBI Taxonomy" id="2518645"/>
    <lineage>
        <taxon>Bacteria</taxon>
        <taxon>Pseudomonadati</taxon>
        <taxon>Spirochaetota</taxon>
        <taxon>Spirochaetia</taxon>
        <taxon>Spirochaetales</taxon>
        <taxon>Spirochaetaceae</taxon>
        <taxon>Oceanispirochaeta</taxon>
    </lineage>
</organism>
<sequence length="201" mass="22159">MNKNGLIYTIIFSFLVAFFFVFFLSLADGATKDLVEKNNLISIQKSVLKVLDILPEDDNNIATVYEKSFDIVPQPGDLLQTEIEGEPVLIRYFSGSGLWGTITGIIAVDESLDRIIGLDIISHNETPGLGGRIDEEWFKEQFRDEKIGTEGIKVLKGSGNQDEDSSNSSVDGITGASLTSASMENIVNREIKNFTTERSSK</sequence>
<accession>A0A5C1QH30</accession>
<proteinExistence type="predicted"/>
<keyword evidence="8" id="KW-1278">Translocase</keyword>
<name>A0A5C1QH30_9SPIO</name>
<dbReference type="PANTHER" id="PTHR37838">
    <property type="entry name" value="NA(+)-TRANSLOCATING NADH-QUINONE REDUCTASE SUBUNIT C"/>
    <property type="match status" value="1"/>
</dbReference>
<dbReference type="EMBL" id="CP036150">
    <property type="protein sequence ID" value="QEN07433.1"/>
    <property type="molecule type" value="Genomic_DNA"/>
</dbReference>
<evidence type="ECO:0000256" key="14">
    <source>
        <dbReference type="ARBA" id="ARBA00023136"/>
    </source>
</evidence>
<feature type="transmembrane region" description="Helical" evidence="17">
    <location>
        <begin position="6"/>
        <end position="27"/>
    </location>
</feature>
<dbReference type="OrthoDB" id="9794010at2"/>
<evidence type="ECO:0000256" key="3">
    <source>
        <dbReference type="ARBA" id="ARBA00022519"/>
    </source>
</evidence>
<keyword evidence="10" id="KW-0520">NAD</keyword>
<evidence type="ECO:0000256" key="15">
    <source>
        <dbReference type="ARBA" id="ARBA00023201"/>
    </source>
</evidence>
<dbReference type="InterPro" id="IPR010204">
    <property type="entry name" value="NqrC"/>
</dbReference>
<keyword evidence="5" id="KW-0285">Flavoprotein</keyword>
<evidence type="ECO:0000313" key="19">
    <source>
        <dbReference type="EMBL" id="QEN07433.1"/>
    </source>
</evidence>
<evidence type="ECO:0000256" key="1">
    <source>
        <dbReference type="ARBA" id="ARBA00022448"/>
    </source>
</evidence>
<evidence type="ECO:0000256" key="2">
    <source>
        <dbReference type="ARBA" id="ARBA00022475"/>
    </source>
</evidence>
<evidence type="ECO:0000256" key="5">
    <source>
        <dbReference type="ARBA" id="ARBA00022630"/>
    </source>
</evidence>
<evidence type="ECO:0000256" key="10">
    <source>
        <dbReference type="ARBA" id="ARBA00023027"/>
    </source>
</evidence>
<keyword evidence="1" id="KW-0813">Transport</keyword>
<protein>
    <submittedName>
        <fullName evidence="19">FMN-binding protein</fullName>
    </submittedName>
</protein>
<keyword evidence="20" id="KW-1185">Reference proteome</keyword>
<evidence type="ECO:0000313" key="20">
    <source>
        <dbReference type="Proteomes" id="UP000324209"/>
    </source>
</evidence>
<dbReference type="AlphaFoldDB" id="A0A5C1QH30"/>
<keyword evidence="14 17" id="KW-0472">Membrane</keyword>
<gene>
    <name evidence="19" type="ORF">EXM22_05305</name>
</gene>
<keyword evidence="15" id="KW-0739">Sodium transport</keyword>
<keyword evidence="11" id="KW-0915">Sodium</keyword>
<keyword evidence="6" id="KW-0288">FMN</keyword>
<feature type="domain" description="FMN-binding" evidence="18">
    <location>
        <begin position="97"/>
        <end position="194"/>
    </location>
</feature>
<dbReference type="InterPro" id="IPR007329">
    <property type="entry name" value="FMN-bd"/>
</dbReference>
<keyword evidence="3" id="KW-0997">Cell inner membrane</keyword>
<evidence type="ECO:0000256" key="6">
    <source>
        <dbReference type="ARBA" id="ARBA00022643"/>
    </source>
</evidence>
<evidence type="ECO:0000256" key="4">
    <source>
        <dbReference type="ARBA" id="ARBA00022553"/>
    </source>
</evidence>
<reference evidence="19 20" key="1">
    <citation type="submission" date="2019-02" db="EMBL/GenBank/DDBJ databases">
        <title>Complete Genome Sequence and Methylome Analysis of free living Spirochaetas.</title>
        <authorList>
            <person name="Fomenkov A."/>
            <person name="Dubinina G."/>
            <person name="Leshcheva N."/>
            <person name="Mikheeva N."/>
            <person name="Grabovich M."/>
            <person name="Vincze T."/>
            <person name="Roberts R.J."/>
        </authorList>
    </citation>
    <scope>NUCLEOTIDE SEQUENCE [LARGE SCALE GENOMIC DNA]</scope>
    <source>
        <strain evidence="19 20">K2</strain>
    </source>
</reference>
<dbReference type="GO" id="GO:0016655">
    <property type="term" value="F:oxidoreductase activity, acting on NAD(P)H, quinone or similar compound as acceptor"/>
    <property type="evidence" value="ECO:0007669"/>
    <property type="project" value="InterPro"/>
</dbReference>
<evidence type="ECO:0000256" key="8">
    <source>
        <dbReference type="ARBA" id="ARBA00022967"/>
    </source>
</evidence>
<dbReference type="GO" id="GO:0016020">
    <property type="term" value="C:membrane"/>
    <property type="evidence" value="ECO:0007669"/>
    <property type="project" value="InterPro"/>
</dbReference>
<dbReference type="PANTHER" id="PTHR37838:SF1">
    <property type="entry name" value="NA(+)-TRANSLOCATING NADH-QUINONE REDUCTASE SUBUNIT C"/>
    <property type="match status" value="1"/>
</dbReference>
<dbReference type="GO" id="GO:0010181">
    <property type="term" value="F:FMN binding"/>
    <property type="evidence" value="ECO:0007669"/>
    <property type="project" value="InterPro"/>
</dbReference>
<feature type="compositionally biased region" description="Polar residues" evidence="16">
    <location>
        <begin position="166"/>
        <end position="176"/>
    </location>
</feature>
<dbReference type="SMART" id="SM00900">
    <property type="entry name" value="FMN_bind"/>
    <property type="match status" value="1"/>
</dbReference>
<evidence type="ECO:0000259" key="18">
    <source>
        <dbReference type="SMART" id="SM00900"/>
    </source>
</evidence>
<evidence type="ECO:0000256" key="16">
    <source>
        <dbReference type="SAM" id="MobiDB-lite"/>
    </source>
</evidence>
<dbReference type="GO" id="GO:0006814">
    <property type="term" value="P:sodium ion transport"/>
    <property type="evidence" value="ECO:0007669"/>
    <property type="project" value="UniProtKB-KW"/>
</dbReference>
<dbReference type="RefSeq" id="WP_149485513.1">
    <property type="nucleotide sequence ID" value="NZ_CP036150.1"/>
</dbReference>
<evidence type="ECO:0000256" key="12">
    <source>
        <dbReference type="ARBA" id="ARBA00023065"/>
    </source>
</evidence>
<evidence type="ECO:0000256" key="13">
    <source>
        <dbReference type="ARBA" id="ARBA00023075"/>
    </source>
</evidence>
<keyword evidence="12" id="KW-0406">Ion transport</keyword>
<keyword evidence="4" id="KW-0597">Phosphoprotein</keyword>
<evidence type="ECO:0000256" key="17">
    <source>
        <dbReference type="SAM" id="Phobius"/>
    </source>
</evidence>
<evidence type="ECO:0000256" key="11">
    <source>
        <dbReference type="ARBA" id="ARBA00023053"/>
    </source>
</evidence>
<evidence type="ECO:0000256" key="7">
    <source>
        <dbReference type="ARBA" id="ARBA00022692"/>
    </source>
</evidence>
<keyword evidence="2" id="KW-1003">Cell membrane</keyword>
<keyword evidence="13" id="KW-0830">Ubiquinone</keyword>
<dbReference type="Pfam" id="PF04205">
    <property type="entry name" value="FMN_bind"/>
    <property type="match status" value="1"/>
</dbReference>
<keyword evidence="9 17" id="KW-1133">Transmembrane helix</keyword>
<keyword evidence="7 17" id="KW-0812">Transmembrane</keyword>
<dbReference type="Proteomes" id="UP000324209">
    <property type="component" value="Chromosome"/>
</dbReference>
<dbReference type="KEGG" id="ock:EXM22_05305"/>
<feature type="region of interest" description="Disordered" evidence="16">
    <location>
        <begin position="155"/>
        <end position="176"/>
    </location>
</feature>